<comment type="caution">
    <text evidence="1">The sequence shown here is derived from an EMBL/GenBank/DDBJ whole genome shotgun (WGS) entry which is preliminary data.</text>
</comment>
<gene>
    <name evidence="1" type="ORF">NEIMUCOT_06191</name>
</gene>
<organism evidence="1 2">
    <name type="scientific">Neisseria mucosa (strain ATCC 25996 / DSM 4631 / NCTC 10774 / M26)</name>
    <dbReference type="NCBI Taxonomy" id="546266"/>
    <lineage>
        <taxon>Bacteria</taxon>
        <taxon>Pseudomonadati</taxon>
        <taxon>Pseudomonadota</taxon>
        <taxon>Betaproteobacteria</taxon>
        <taxon>Neisseriales</taxon>
        <taxon>Neisseriaceae</taxon>
        <taxon>Neisseria</taxon>
    </lineage>
</organism>
<accession>D2ZZV7</accession>
<dbReference type="Proteomes" id="UP000003344">
    <property type="component" value="Unassembled WGS sequence"/>
</dbReference>
<protein>
    <submittedName>
        <fullName evidence="1">Uncharacterized protein</fullName>
    </submittedName>
</protein>
<reference evidence="1 2" key="1">
    <citation type="submission" date="2009-10" db="EMBL/GenBank/DDBJ databases">
        <authorList>
            <person name="Weinstock G."/>
            <person name="Sodergren E."/>
            <person name="Clifton S."/>
            <person name="Fulton L."/>
            <person name="Fulton B."/>
            <person name="Courtney L."/>
            <person name="Fronick C."/>
            <person name="Harrison M."/>
            <person name="Strong C."/>
            <person name="Farmer C."/>
            <person name="Delahaunty K."/>
            <person name="Markovic C."/>
            <person name="Hall O."/>
            <person name="Minx P."/>
            <person name="Tomlinson C."/>
            <person name="Mitreva M."/>
            <person name="Nelson J."/>
            <person name="Hou S."/>
            <person name="Wollam A."/>
            <person name="Pepin K.H."/>
            <person name="Johnson M."/>
            <person name="Bhonagiri V."/>
            <person name="Nash W.E."/>
            <person name="Warren W."/>
            <person name="Chinwalla A."/>
            <person name="Mardis E.R."/>
            <person name="Wilson R.K."/>
        </authorList>
    </citation>
    <scope>NUCLEOTIDE SEQUENCE [LARGE SCALE GENOMIC DNA]</scope>
    <source>
        <strain evidence="2">ATCC 25996 / DSM 4631 / NCTC 10774 / M26</strain>
    </source>
</reference>
<dbReference type="AlphaFoldDB" id="D2ZZV7"/>
<evidence type="ECO:0000313" key="2">
    <source>
        <dbReference type="Proteomes" id="UP000003344"/>
    </source>
</evidence>
<dbReference type="STRING" id="546266.NEIMUCOT_06191"/>
<proteinExistence type="predicted"/>
<sequence>MLYAKKRSSENIKLFLDDLCLRELAYSLFSYGCDLCFIVD</sequence>
<dbReference type="EMBL" id="ACDX02000021">
    <property type="protein sequence ID" value="EFC87387.1"/>
    <property type="molecule type" value="Genomic_DNA"/>
</dbReference>
<evidence type="ECO:0000313" key="1">
    <source>
        <dbReference type="EMBL" id="EFC87387.1"/>
    </source>
</evidence>
<name>D2ZZV7_NEIM2</name>